<dbReference type="InterPro" id="IPR013986">
    <property type="entry name" value="DExx_box_DNA_helicase_dom_sf"/>
</dbReference>
<protein>
    <recommendedName>
        <fullName evidence="9">DNA 3'-5' helicase</fullName>
        <ecNumber evidence="9">5.6.2.4</ecNumber>
    </recommendedName>
    <alternativeName>
        <fullName evidence="10">DNA 3'-5' helicase II</fullName>
    </alternativeName>
</protein>
<dbReference type="EC" id="5.6.2.4" evidence="9"/>
<evidence type="ECO:0000259" key="14">
    <source>
        <dbReference type="PROSITE" id="PS51217"/>
    </source>
</evidence>
<dbReference type="Proteomes" id="UP000239867">
    <property type="component" value="Chromosome"/>
</dbReference>
<dbReference type="Gene3D" id="3.20.20.140">
    <property type="entry name" value="Metal-dependent hydrolases"/>
    <property type="match status" value="1"/>
</dbReference>
<evidence type="ECO:0000256" key="11">
    <source>
        <dbReference type="ARBA" id="ARBA00048988"/>
    </source>
</evidence>
<sequence>MRCIADLHIHSLFSRATSKSSHLRGLAAWAAVKGIDLVATGDFTHPGWFAHLYEELMPAEPGLFRLKPDPLYDYAALLPEGLCPERHPEEIRFMLGTEISCIYKRAGRVRKVHNLIYAPDMQAVRRINAKLGDLGNISSDGRPILGLDSHDLLEIVLEQSADAFLIPAHIWTPWFSLFGSRSGFDRIEDCFADLTPHIFALETGLSSDPDMNRLLSALDPYTLVSNSDCHSPARLGREANIFDIDLDYFALREAIRTPRDAEGRQRMVATVEFFPEEGKYHADGHRKCGVCLEPQKTKELGGLCPVCGRALTVGVLHRVLELADRSVPRYPEGSPAVRRLVPLPELVAELLGLGPASARVCSAWVRLVNTFGSEFRLLLDTPLGDMKDFGLLAEAVSRVRRDAVERQPGYDGEFGRMRVFAEGERERLGGQQSLFPAESAPRKIRKKRSLLLSAPAAGALAPADAGPQPRRLNEAQQAAVMSSAPVILVQAGPGTGKTHTLASRVARLLEDGHTVCTVITFTNKAADELKCRLQPERRDTCRISTFHGYCLGLLRLERPGLAVAGPEERGGMLAGLFPEMNGRERAQADERIGRFLLADEASAPPEVQRYLEALAAHRLVDLDDVCRQALALFRKGGRFADRLRKLTGMLFVDEFQDVNAVQYALVAEVAKTNPVFCIGDPDQSIYGFRGASPRWFYRLMEDFAAERHVLSQNYRSGAAIVQAAAAVIRHNPHELSLAAPESLAENEAKIHLQSCQGALDEARFIADQIEAQTGGLSHRGVERMEGEAAAGVSLGDIAVLYRNLRLASAVEKVFAERGIPFRQVELSAWYMQGACRLLSSWLMLAASGDGVDQMLFLLGQEAGLGAVRLGQAQALLRGSREAGLPGLLDALAGMRTAPAGFLHLAQEVAALAEGDRPLPELVDTLIGFLAAHYGKAFAPEDARVLRLRENAVSFPDLPAFAANLERYRDSVLYDPKAQAVTLSTLHAAKGLEFDVVFLCACEQGILPGAPRETLDEAGLQAHLEEERRLFYVGMTRARRTLYCTWCALRHGFGQTGPEPGPSPFLFEFSPELLSPAPLIRPAARKKRARLRQLALFADRKPDE</sequence>
<dbReference type="PANTHER" id="PTHR11070:SF2">
    <property type="entry name" value="ATP-DEPENDENT DNA HELICASE SRS2"/>
    <property type="match status" value="1"/>
</dbReference>
<proteinExistence type="inferred from homology"/>
<name>A0A2L1GPE4_9BACT</name>
<comment type="catalytic activity">
    <reaction evidence="11">
        <text>ATP + H2O = ADP + phosphate + H(+)</text>
        <dbReference type="Rhea" id="RHEA:13065"/>
        <dbReference type="ChEBI" id="CHEBI:15377"/>
        <dbReference type="ChEBI" id="CHEBI:15378"/>
        <dbReference type="ChEBI" id="CHEBI:30616"/>
        <dbReference type="ChEBI" id="CHEBI:43474"/>
        <dbReference type="ChEBI" id="CHEBI:456216"/>
        <dbReference type="EC" id="5.6.2.4"/>
    </reaction>
</comment>
<evidence type="ECO:0000256" key="6">
    <source>
        <dbReference type="ARBA" id="ARBA00023125"/>
    </source>
</evidence>
<dbReference type="AlphaFoldDB" id="A0A2L1GPE4"/>
<dbReference type="GO" id="GO:0043138">
    <property type="term" value="F:3'-5' DNA helicase activity"/>
    <property type="evidence" value="ECO:0007669"/>
    <property type="project" value="UniProtKB-EC"/>
</dbReference>
<keyword evidence="2 12" id="KW-0547">Nucleotide-binding</keyword>
<evidence type="ECO:0000256" key="10">
    <source>
        <dbReference type="ARBA" id="ARBA00034923"/>
    </source>
</evidence>
<dbReference type="Pfam" id="PF00580">
    <property type="entry name" value="UvrD-helicase"/>
    <property type="match status" value="2"/>
</dbReference>
<feature type="binding site" evidence="12">
    <location>
        <begin position="491"/>
        <end position="498"/>
    </location>
    <ligand>
        <name>ATP</name>
        <dbReference type="ChEBI" id="CHEBI:30616"/>
    </ligand>
</feature>
<keyword evidence="5 12" id="KW-0067">ATP-binding</keyword>
<dbReference type="KEGG" id="deo:CAY53_08485"/>
<keyword evidence="6" id="KW-0238">DNA-binding</keyword>
<dbReference type="GO" id="GO:0016887">
    <property type="term" value="F:ATP hydrolysis activity"/>
    <property type="evidence" value="ECO:0007669"/>
    <property type="project" value="RHEA"/>
</dbReference>
<dbReference type="RefSeq" id="WP_104936750.1">
    <property type="nucleotide sequence ID" value="NZ_CP021255.1"/>
</dbReference>
<organism evidence="15 16">
    <name type="scientific">Desulfobulbus oralis</name>
    <dbReference type="NCBI Taxonomy" id="1986146"/>
    <lineage>
        <taxon>Bacteria</taxon>
        <taxon>Pseudomonadati</taxon>
        <taxon>Thermodesulfobacteriota</taxon>
        <taxon>Desulfobulbia</taxon>
        <taxon>Desulfobulbales</taxon>
        <taxon>Desulfobulbaceae</taxon>
        <taxon>Desulfobulbus</taxon>
    </lineage>
</organism>
<dbReference type="CDD" id="cd17932">
    <property type="entry name" value="DEXQc_UvrD"/>
    <property type="match status" value="1"/>
</dbReference>
<feature type="domain" description="UvrD-like helicase C-terminal" evidence="14">
    <location>
        <begin position="718"/>
        <end position="990"/>
    </location>
</feature>
<dbReference type="PROSITE" id="PS51198">
    <property type="entry name" value="UVRD_HELICASE_ATP_BIND"/>
    <property type="match status" value="1"/>
</dbReference>
<evidence type="ECO:0000256" key="5">
    <source>
        <dbReference type="ARBA" id="ARBA00022840"/>
    </source>
</evidence>
<dbReference type="Gene3D" id="3.40.50.300">
    <property type="entry name" value="P-loop containing nucleotide triphosphate hydrolases"/>
    <property type="match status" value="3"/>
</dbReference>
<evidence type="ECO:0000256" key="7">
    <source>
        <dbReference type="ARBA" id="ARBA00023235"/>
    </source>
</evidence>
<reference evidence="15 16" key="1">
    <citation type="journal article" date="2018" name="MBio">
        <title>Insights into the evolution of host association through the isolation and characterization of a novel human periodontal pathobiont, Desulfobulbus oralis.</title>
        <authorList>
            <person name="Cross K.L."/>
            <person name="Chirania P."/>
            <person name="Xiong W."/>
            <person name="Beall C.J."/>
            <person name="Elkins J.G."/>
            <person name="Giannone R.J."/>
            <person name="Griffen A.L."/>
            <person name="Guss A.M."/>
            <person name="Hettich R.L."/>
            <person name="Joshi S.S."/>
            <person name="Mokrzan E.M."/>
            <person name="Martin R.K."/>
            <person name="Zhulin I.B."/>
            <person name="Leys E.J."/>
            <person name="Podar M."/>
        </authorList>
    </citation>
    <scope>NUCLEOTIDE SEQUENCE [LARGE SCALE GENOMIC DNA]</scope>
    <source>
        <strain evidence="15 16">ORNL</strain>
    </source>
</reference>
<keyword evidence="16" id="KW-1185">Reference proteome</keyword>
<evidence type="ECO:0000256" key="12">
    <source>
        <dbReference type="PROSITE-ProRule" id="PRU00560"/>
    </source>
</evidence>
<feature type="domain" description="UvrD-like helicase ATP-binding" evidence="13">
    <location>
        <begin position="470"/>
        <end position="717"/>
    </location>
</feature>
<keyword evidence="7" id="KW-0413">Isomerase</keyword>
<dbReference type="CDD" id="cd18807">
    <property type="entry name" value="SF1_C_UvrD"/>
    <property type="match status" value="1"/>
</dbReference>
<dbReference type="GO" id="GO:0005524">
    <property type="term" value="F:ATP binding"/>
    <property type="evidence" value="ECO:0007669"/>
    <property type="project" value="UniProtKB-UniRule"/>
</dbReference>
<keyword evidence="3 12" id="KW-0378">Hydrolase</keyword>
<comment type="catalytic activity">
    <reaction evidence="8">
        <text>Couples ATP hydrolysis with the unwinding of duplex DNA by translocating in the 3'-5' direction.</text>
        <dbReference type="EC" id="5.6.2.4"/>
    </reaction>
</comment>
<dbReference type="EMBL" id="CP021255">
    <property type="protein sequence ID" value="AVD71497.1"/>
    <property type="molecule type" value="Genomic_DNA"/>
</dbReference>
<evidence type="ECO:0000256" key="9">
    <source>
        <dbReference type="ARBA" id="ARBA00034808"/>
    </source>
</evidence>
<dbReference type="InterPro" id="IPR027417">
    <property type="entry name" value="P-loop_NTPase"/>
</dbReference>
<dbReference type="Pfam" id="PF13361">
    <property type="entry name" value="UvrD_C"/>
    <property type="match status" value="2"/>
</dbReference>
<evidence type="ECO:0000256" key="8">
    <source>
        <dbReference type="ARBA" id="ARBA00034617"/>
    </source>
</evidence>
<dbReference type="SUPFAM" id="SSF52540">
    <property type="entry name" value="P-loop containing nucleoside triphosphate hydrolases"/>
    <property type="match status" value="1"/>
</dbReference>
<keyword evidence="4 12" id="KW-0347">Helicase</keyword>
<accession>A0A2L1GPE4</accession>
<dbReference type="GO" id="GO:0003677">
    <property type="term" value="F:DNA binding"/>
    <property type="evidence" value="ECO:0007669"/>
    <property type="project" value="UniProtKB-KW"/>
</dbReference>
<evidence type="ECO:0000259" key="13">
    <source>
        <dbReference type="PROSITE" id="PS51198"/>
    </source>
</evidence>
<evidence type="ECO:0000256" key="3">
    <source>
        <dbReference type="ARBA" id="ARBA00022801"/>
    </source>
</evidence>
<dbReference type="InterPro" id="IPR000212">
    <property type="entry name" value="DNA_helicase_UvrD/REP"/>
</dbReference>
<dbReference type="CDD" id="cd19067">
    <property type="entry name" value="PfuEndoQ-like"/>
    <property type="match status" value="1"/>
</dbReference>
<evidence type="ECO:0000313" key="15">
    <source>
        <dbReference type="EMBL" id="AVD71497.1"/>
    </source>
</evidence>
<dbReference type="SUPFAM" id="SSF89550">
    <property type="entry name" value="PHP domain-like"/>
    <property type="match status" value="1"/>
</dbReference>
<dbReference type="InterPro" id="IPR014017">
    <property type="entry name" value="DNA_helicase_UvrD-like_C"/>
</dbReference>
<evidence type="ECO:0000256" key="2">
    <source>
        <dbReference type="ARBA" id="ARBA00022741"/>
    </source>
</evidence>
<evidence type="ECO:0000313" key="16">
    <source>
        <dbReference type="Proteomes" id="UP000239867"/>
    </source>
</evidence>
<dbReference type="GO" id="GO:0000725">
    <property type="term" value="P:recombinational repair"/>
    <property type="evidence" value="ECO:0007669"/>
    <property type="project" value="TreeGrafter"/>
</dbReference>
<evidence type="ECO:0000256" key="4">
    <source>
        <dbReference type="ARBA" id="ARBA00022806"/>
    </source>
</evidence>
<evidence type="ECO:0000256" key="1">
    <source>
        <dbReference type="ARBA" id="ARBA00009922"/>
    </source>
</evidence>
<dbReference type="InterPro" id="IPR014016">
    <property type="entry name" value="UvrD-like_ATP-bd"/>
</dbReference>
<dbReference type="PROSITE" id="PS51217">
    <property type="entry name" value="UVRD_HELICASE_CTER"/>
    <property type="match status" value="1"/>
</dbReference>
<dbReference type="PANTHER" id="PTHR11070">
    <property type="entry name" value="UVRD / RECB / PCRA DNA HELICASE FAMILY MEMBER"/>
    <property type="match status" value="1"/>
</dbReference>
<dbReference type="OrthoDB" id="9810135at2"/>
<gene>
    <name evidence="15" type="ORF">CAY53_08485</name>
</gene>
<comment type="similarity">
    <text evidence="1">Belongs to the helicase family. UvrD subfamily.</text>
</comment>
<dbReference type="InterPro" id="IPR016195">
    <property type="entry name" value="Pol/histidinol_Pase-like"/>
</dbReference>
<dbReference type="Gene3D" id="1.10.486.10">
    <property type="entry name" value="PCRA, domain 4"/>
    <property type="match status" value="1"/>
</dbReference>
<dbReference type="Gene3D" id="1.10.10.160">
    <property type="match status" value="1"/>
</dbReference>